<dbReference type="Gene3D" id="1.10.600.10">
    <property type="entry name" value="Farnesyl Diphosphate Synthase"/>
    <property type="match status" value="1"/>
</dbReference>
<evidence type="ECO:0000256" key="5">
    <source>
        <dbReference type="ARBA" id="ARBA00022842"/>
    </source>
</evidence>
<proteinExistence type="inferred from homology"/>
<keyword evidence="9" id="KW-1185">Reference proteome</keyword>
<keyword evidence="4" id="KW-0479">Metal-binding</keyword>
<dbReference type="PANTHER" id="PTHR43281:SF1">
    <property type="entry name" value="FARNESYL DIPHOSPHATE SYNTHASE"/>
    <property type="match status" value="1"/>
</dbReference>
<comment type="caution">
    <text evidence="8">The sequence shown here is derived from an EMBL/GenBank/DDBJ whole genome shotgun (WGS) entry which is preliminary data.</text>
</comment>
<dbReference type="Pfam" id="PF00348">
    <property type="entry name" value="polyprenyl_synt"/>
    <property type="match status" value="1"/>
</dbReference>
<dbReference type="SUPFAM" id="SSF48576">
    <property type="entry name" value="Terpenoid synthases"/>
    <property type="match status" value="1"/>
</dbReference>
<dbReference type="RefSeq" id="WP_198477919.1">
    <property type="nucleotide sequence ID" value="NZ_JADGMQ010000016.1"/>
</dbReference>
<evidence type="ECO:0000256" key="6">
    <source>
        <dbReference type="ARBA" id="ARBA00023229"/>
    </source>
</evidence>
<evidence type="ECO:0000313" key="8">
    <source>
        <dbReference type="EMBL" id="MBI1622378.1"/>
    </source>
</evidence>
<accession>A0ABS0SGE1</accession>
<dbReference type="InterPro" id="IPR008949">
    <property type="entry name" value="Isoprenoid_synthase_dom_sf"/>
</dbReference>
<name>A0ABS0SGE1_9HYPH</name>
<keyword evidence="3 7" id="KW-0808">Transferase</keyword>
<evidence type="ECO:0000256" key="4">
    <source>
        <dbReference type="ARBA" id="ARBA00022723"/>
    </source>
</evidence>
<protein>
    <submittedName>
        <fullName evidence="8">Polyprenyl synthetase family protein</fullName>
    </submittedName>
</protein>
<comment type="cofactor">
    <cofactor evidence="1">
        <name>Mg(2+)</name>
        <dbReference type="ChEBI" id="CHEBI:18420"/>
    </cofactor>
</comment>
<dbReference type="CDD" id="cd00685">
    <property type="entry name" value="Trans_IPPS_HT"/>
    <property type="match status" value="1"/>
</dbReference>
<reference evidence="8 9" key="1">
    <citation type="submission" date="2020-10" db="EMBL/GenBank/DDBJ databases">
        <title>Aquamicrobium zhengzhouensis sp. nov., a exopolysaccharide producing bacterium isolated from farmland soil.</title>
        <authorList>
            <person name="Wang X."/>
        </authorList>
    </citation>
    <scope>NUCLEOTIDE SEQUENCE [LARGE SCALE GENOMIC DNA]</scope>
    <source>
        <strain evidence="9">cd-1</strain>
    </source>
</reference>
<dbReference type="EMBL" id="JADGMQ010000016">
    <property type="protein sequence ID" value="MBI1622378.1"/>
    <property type="molecule type" value="Genomic_DNA"/>
</dbReference>
<dbReference type="SFLD" id="SFLDS00005">
    <property type="entry name" value="Isoprenoid_Synthase_Type_I"/>
    <property type="match status" value="1"/>
</dbReference>
<keyword evidence="6" id="KW-0414">Isoprene biosynthesis</keyword>
<gene>
    <name evidence="8" type="ORF">IOD40_17090</name>
</gene>
<dbReference type="PANTHER" id="PTHR43281">
    <property type="entry name" value="FARNESYL DIPHOSPHATE SYNTHASE"/>
    <property type="match status" value="1"/>
</dbReference>
<keyword evidence="5" id="KW-0460">Magnesium</keyword>
<dbReference type="InterPro" id="IPR000092">
    <property type="entry name" value="Polyprenyl_synt"/>
</dbReference>
<evidence type="ECO:0000256" key="7">
    <source>
        <dbReference type="RuleBase" id="RU004466"/>
    </source>
</evidence>
<evidence type="ECO:0000313" key="9">
    <source>
        <dbReference type="Proteomes" id="UP000601789"/>
    </source>
</evidence>
<comment type="similarity">
    <text evidence="2 7">Belongs to the FPP/GGPP synthase family.</text>
</comment>
<dbReference type="Proteomes" id="UP000601789">
    <property type="component" value="Unassembled WGS sequence"/>
</dbReference>
<organism evidence="8 9">
    <name type="scientific">Aquamicrobium zhengzhouense</name>
    <dbReference type="NCBI Taxonomy" id="2781738"/>
    <lineage>
        <taxon>Bacteria</taxon>
        <taxon>Pseudomonadati</taxon>
        <taxon>Pseudomonadota</taxon>
        <taxon>Alphaproteobacteria</taxon>
        <taxon>Hyphomicrobiales</taxon>
        <taxon>Phyllobacteriaceae</taxon>
        <taxon>Aquamicrobium</taxon>
    </lineage>
</organism>
<evidence type="ECO:0000256" key="1">
    <source>
        <dbReference type="ARBA" id="ARBA00001946"/>
    </source>
</evidence>
<evidence type="ECO:0000256" key="3">
    <source>
        <dbReference type="ARBA" id="ARBA00022679"/>
    </source>
</evidence>
<evidence type="ECO:0000256" key="2">
    <source>
        <dbReference type="ARBA" id="ARBA00006706"/>
    </source>
</evidence>
<sequence>MMPTEIVRTHGYAPEDLAYALETRHAVENRLRHMLEGEGSDIPGNLIAAMEHALIAPSKRVRPVLLYLIAEPDAGAQESVLDLCCAVEMVHTASLILDDLPCMDDAMMRRERPTTHVAFGQSTAILSAIALLTRAFGIIAEIKAPPAIRTRLVSVLAKSIGHKGLVAGQEIDLNGRAHLTDETDVERLNWLKTGIFFVSCAEMGAIFRGMTSNQLGLIRTFAKHLGLAFQTADDLLDGTDDPNRIGKDVHKDDGKATIVSLYGERRARMTCLEHIEAARQALRSSGVRHLPIEALIDRYLTSKIAFDGK</sequence>